<evidence type="ECO:0000313" key="2">
    <source>
        <dbReference type="EMBL" id="KAK1620112.1"/>
    </source>
</evidence>
<keyword evidence="3" id="KW-1185">Reference proteome</keyword>
<evidence type="ECO:0000313" key="3">
    <source>
        <dbReference type="Proteomes" id="UP001231189"/>
    </source>
</evidence>
<dbReference type="AlphaFoldDB" id="A0AAD8RH91"/>
<dbReference type="EMBL" id="JAUUTY010000006">
    <property type="protein sequence ID" value="KAK1620112.1"/>
    <property type="molecule type" value="Genomic_DNA"/>
</dbReference>
<dbReference type="PANTHER" id="PTHR33026">
    <property type="entry name" value="OS06G0360600 PROTEIN"/>
    <property type="match status" value="1"/>
</dbReference>
<organism evidence="2 3">
    <name type="scientific">Lolium multiflorum</name>
    <name type="common">Italian ryegrass</name>
    <name type="synonym">Lolium perenne subsp. multiflorum</name>
    <dbReference type="NCBI Taxonomy" id="4521"/>
    <lineage>
        <taxon>Eukaryota</taxon>
        <taxon>Viridiplantae</taxon>
        <taxon>Streptophyta</taxon>
        <taxon>Embryophyta</taxon>
        <taxon>Tracheophyta</taxon>
        <taxon>Spermatophyta</taxon>
        <taxon>Magnoliopsida</taxon>
        <taxon>Liliopsida</taxon>
        <taxon>Poales</taxon>
        <taxon>Poaceae</taxon>
        <taxon>BOP clade</taxon>
        <taxon>Pooideae</taxon>
        <taxon>Poodae</taxon>
        <taxon>Poeae</taxon>
        <taxon>Poeae Chloroplast Group 2 (Poeae type)</taxon>
        <taxon>Loliodinae</taxon>
        <taxon>Loliinae</taxon>
        <taxon>Lolium</taxon>
    </lineage>
</organism>
<proteinExistence type="predicted"/>
<name>A0AAD8RH91_LOLMU</name>
<reference evidence="2" key="1">
    <citation type="submission" date="2023-07" db="EMBL/GenBank/DDBJ databases">
        <title>A chromosome-level genome assembly of Lolium multiflorum.</title>
        <authorList>
            <person name="Chen Y."/>
            <person name="Copetti D."/>
            <person name="Kolliker R."/>
            <person name="Studer B."/>
        </authorList>
    </citation>
    <scope>NUCLEOTIDE SEQUENCE</scope>
    <source>
        <strain evidence="2">02402/16</strain>
        <tissue evidence="2">Leaf</tissue>
    </source>
</reference>
<dbReference type="PANTHER" id="PTHR33026:SF7">
    <property type="entry name" value="OS03G0100275 PROTEIN"/>
    <property type="match status" value="1"/>
</dbReference>
<feature type="domain" description="Transposase (putative) gypsy type" evidence="1">
    <location>
        <begin position="144"/>
        <end position="211"/>
    </location>
</feature>
<sequence>MGTSDTATYPGSRPSDGVWGRVDFIVRLRRTGGNSAASSPAPDLPFDGFVSVPLRMVTSLSPPDPVRSRSGATVSALLHAAASSPATSWRTPAILRGRNSPPFGSRPHAKPAPRAPRLDAALATALSSAPGEEVEPRPEPGERVVFGAHLDRGLGLPASRFFRRFLDFFGLQPHHLPANACVLLSCYVAFMEGYAGLWPDVEFWSRLFYLKSTDD</sequence>
<accession>A0AAD8RH91</accession>
<gene>
    <name evidence="2" type="ORF">QYE76_025629</name>
</gene>
<evidence type="ECO:0000259" key="1">
    <source>
        <dbReference type="Pfam" id="PF04195"/>
    </source>
</evidence>
<protein>
    <recommendedName>
        <fullName evidence="1">Transposase (putative) gypsy type domain-containing protein</fullName>
    </recommendedName>
</protein>
<comment type="caution">
    <text evidence="2">The sequence shown here is derived from an EMBL/GenBank/DDBJ whole genome shotgun (WGS) entry which is preliminary data.</text>
</comment>
<dbReference type="Pfam" id="PF04195">
    <property type="entry name" value="Transposase_28"/>
    <property type="match status" value="1"/>
</dbReference>
<dbReference type="Proteomes" id="UP001231189">
    <property type="component" value="Unassembled WGS sequence"/>
</dbReference>
<dbReference type="InterPro" id="IPR007321">
    <property type="entry name" value="Transposase_28"/>
</dbReference>